<protein>
    <submittedName>
        <fullName evidence="4">Putative N-acetylmuramidase</fullName>
    </submittedName>
</protein>
<keyword evidence="5" id="KW-1185">Reference proteome</keyword>
<feature type="domain" description="LysM" evidence="3">
    <location>
        <begin position="119"/>
        <end position="163"/>
    </location>
</feature>
<dbReference type="PANTHER" id="PTHR33734:SF22">
    <property type="entry name" value="MEMBRANE-BOUND LYTIC MUREIN TRANSGLYCOSYLASE D"/>
    <property type="match status" value="1"/>
</dbReference>
<evidence type="ECO:0000259" key="3">
    <source>
        <dbReference type="PROSITE" id="PS51782"/>
    </source>
</evidence>
<dbReference type="CDD" id="cd00118">
    <property type="entry name" value="LysM"/>
    <property type="match status" value="1"/>
</dbReference>
<sequence>MDNHPKGPYKHFERPDSPRLTDQPKAKNSVWSKAIIGVVIVLIALVPVVYHFAKNNRDSAKVYELEKTSKSVSSKKHVSKKKSTQSKASSTKTSKSSSSSKKQSSSSAESTSSSSSESSTYVVQPGDTLSGIAQKNGMTVSRLAELNGITDASSVEAGQTLKLK</sequence>
<dbReference type="NCBIfam" id="NF042931">
    <property type="entry name" value="SAG1386_EF1546"/>
    <property type="match status" value="1"/>
</dbReference>
<evidence type="ECO:0000313" key="4">
    <source>
        <dbReference type="EMBL" id="CCI85349.1"/>
    </source>
</evidence>
<comment type="caution">
    <text evidence="4">The sequence shown here is derived from an EMBL/GenBank/DDBJ whole genome shotgun (WGS) entry which is preliminary data.</text>
</comment>
<feature type="compositionally biased region" description="Basic residues" evidence="1">
    <location>
        <begin position="73"/>
        <end position="84"/>
    </location>
</feature>
<keyword evidence="2" id="KW-0812">Transmembrane</keyword>
<dbReference type="Pfam" id="PF01476">
    <property type="entry name" value="LysM"/>
    <property type="match status" value="1"/>
</dbReference>
<dbReference type="RefSeq" id="WP_009559901.1">
    <property type="nucleotide sequence ID" value="NZ_AYZN01000001.1"/>
</dbReference>
<evidence type="ECO:0000313" key="5">
    <source>
        <dbReference type="Proteomes" id="UP000009311"/>
    </source>
</evidence>
<dbReference type="AlphaFoldDB" id="I7KLF2"/>
<dbReference type="EMBL" id="CAKD01000021">
    <property type="protein sequence ID" value="CCI85349.1"/>
    <property type="molecule type" value="Genomic_DNA"/>
</dbReference>
<keyword evidence="2" id="KW-1133">Transmembrane helix</keyword>
<dbReference type="SMART" id="SM00257">
    <property type="entry name" value="LysM"/>
    <property type="match status" value="1"/>
</dbReference>
<proteinExistence type="predicted"/>
<dbReference type="PATRIC" id="fig|1423790.3.peg.322"/>
<gene>
    <name evidence="4" type="ORF">BN53_04515</name>
</gene>
<organism evidence="4 5">
    <name type="scientific">Lactobacillus pasteurii DSM 23907 = CRBIP 24.76</name>
    <dbReference type="NCBI Taxonomy" id="1423790"/>
    <lineage>
        <taxon>Bacteria</taxon>
        <taxon>Bacillati</taxon>
        <taxon>Bacillota</taxon>
        <taxon>Bacilli</taxon>
        <taxon>Lactobacillales</taxon>
        <taxon>Lactobacillaceae</taxon>
        <taxon>Lactobacillus</taxon>
    </lineage>
</organism>
<dbReference type="Proteomes" id="UP000009311">
    <property type="component" value="Unassembled WGS sequence"/>
</dbReference>
<keyword evidence="2" id="KW-0472">Membrane</keyword>
<name>I7KLF2_9LACO</name>
<feature type="compositionally biased region" description="Basic and acidic residues" evidence="1">
    <location>
        <begin position="1"/>
        <end position="25"/>
    </location>
</feature>
<dbReference type="SUPFAM" id="SSF54106">
    <property type="entry name" value="LysM domain"/>
    <property type="match status" value="1"/>
</dbReference>
<evidence type="ECO:0000256" key="2">
    <source>
        <dbReference type="SAM" id="Phobius"/>
    </source>
</evidence>
<reference evidence="4 5" key="1">
    <citation type="submission" date="2012-06" db="EMBL/GenBank/DDBJ databases">
        <title>Draft Genome Sequence of Lactobacillus pasteurii CRBIP 24.76T.</title>
        <authorList>
            <person name="Cousin S."/>
            <person name="Bouchier C."/>
            <person name="Loux V."/>
            <person name="Ma L."/>
            <person name="Creno S."/>
            <person name="Bizet C."/>
            <person name="Clermont D."/>
        </authorList>
    </citation>
    <scope>NUCLEOTIDE SEQUENCE [LARGE SCALE GENOMIC DNA]</scope>
    <source>
        <strain evidence="5">CRBIP 24.76T</strain>
    </source>
</reference>
<feature type="compositionally biased region" description="Low complexity" evidence="1">
    <location>
        <begin position="85"/>
        <end position="120"/>
    </location>
</feature>
<accession>I7KLF2</accession>
<feature type="transmembrane region" description="Helical" evidence="2">
    <location>
        <begin position="34"/>
        <end position="53"/>
    </location>
</feature>
<feature type="region of interest" description="Disordered" evidence="1">
    <location>
        <begin position="1"/>
        <end position="27"/>
    </location>
</feature>
<feature type="region of interest" description="Disordered" evidence="1">
    <location>
        <begin position="61"/>
        <end position="123"/>
    </location>
</feature>
<dbReference type="InterPro" id="IPR049981">
    <property type="entry name" value="SPy_0802-like"/>
</dbReference>
<dbReference type="OrthoDB" id="2329571at2"/>
<dbReference type="PANTHER" id="PTHR33734">
    <property type="entry name" value="LYSM DOMAIN-CONTAINING GPI-ANCHORED PROTEIN 2"/>
    <property type="match status" value="1"/>
</dbReference>
<dbReference type="STRING" id="1423790.BN53_04515"/>
<dbReference type="InterPro" id="IPR036779">
    <property type="entry name" value="LysM_dom_sf"/>
</dbReference>
<dbReference type="PROSITE" id="PS51782">
    <property type="entry name" value="LYSM"/>
    <property type="match status" value="1"/>
</dbReference>
<dbReference type="InterPro" id="IPR018392">
    <property type="entry name" value="LysM"/>
</dbReference>
<evidence type="ECO:0000256" key="1">
    <source>
        <dbReference type="SAM" id="MobiDB-lite"/>
    </source>
</evidence>
<dbReference type="eggNOG" id="COG1388">
    <property type="taxonomic scope" value="Bacteria"/>
</dbReference>
<dbReference type="Gene3D" id="3.10.350.10">
    <property type="entry name" value="LysM domain"/>
    <property type="match status" value="1"/>
</dbReference>